<reference evidence="2" key="1">
    <citation type="submission" date="2016-07" db="EMBL/GenBank/DDBJ databases">
        <title>Multiple horizontal gene transfer events from other fungi enriched the ability of initially mycotrophic Trichoderma (Ascomycota) to feed on dead plant biomass.</title>
        <authorList>
            <consortium name="DOE Joint Genome Institute"/>
            <person name="Atanasova L."/>
            <person name="Chenthamara K."/>
            <person name="Zhang J."/>
            <person name="Grujic M."/>
            <person name="Henrissat B."/>
            <person name="Kuo A."/>
            <person name="Aerts A."/>
            <person name="Salamov A."/>
            <person name="Lipzen A."/>
            <person name="Labutti K."/>
            <person name="Barry K."/>
            <person name="Miao Y."/>
            <person name="Rahimi M.J."/>
            <person name="Shen Q."/>
            <person name="Grigoriev I.V."/>
            <person name="Kubicek C.P."/>
            <person name="Druzhinina I.S."/>
        </authorList>
    </citation>
    <scope>NUCLEOTIDE SEQUENCE [LARGE SCALE GENOMIC DNA]</scope>
    <source>
        <strain evidence="2">TUCIM 6016</strain>
    </source>
</reference>
<gene>
    <name evidence="1" type="ORF">BBK36DRAFT_1138844</name>
</gene>
<dbReference type="RefSeq" id="XP_024752066.1">
    <property type="nucleotide sequence ID" value="XM_024893268.1"/>
</dbReference>
<accession>A0A2T4BHE8</accession>
<dbReference type="EMBL" id="KZ680209">
    <property type="protein sequence ID" value="PTB68746.1"/>
    <property type="molecule type" value="Genomic_DNA"/>
</dbReference>
<dbReference type="AlphaFoldDB" id="A0A2T4BHE8"/>
<sequence length="178" mass="20056">MRGWRRRAYRGYRGLQGAGRGPTASATGAKATSCCRHEPYDWLRRQGLSTGAPLTGPDREHEVNSMCVLCLEVLTCREPVQRRTIVMCFAEQSGHEPFCGYPRATKVSITVILFMRLQRLPNSSATWTLHVPIRTEYDGSDSRAAHKWLVTKCELPAKLPRDNTKMQPLPFPVGDKAR</sequence>
<name>A0A2T4BHE8_9HYPO</name>
<dbReference type="Proteomes" id="UP000241546">
    <property type="component" value="Unassembled WGS sequence"/>
</dbReference>
<dbReference type="GeneID" id="36601386"/>
<organism evidence="1 2">
    <name type="scientific">Trichoderma citrinoviride</name>
    <dbReference type="NCBI Taxonomy" id="58853"/>
    <lineage>
        <taxon>Eukaryota</taxon>
        <taxon>Fungi</taxon>
        <taxon>Dikarya</taxon>
        <taxon>Ascomycota</taxon>
        <taxon>Pezizomycotina</taxon>
        <taxon>Sordariomycetes</taxon>
        <taxon>Hypocreomycetidae</taxon>
        <taxon>Hypocreales</taxon>
        <taxon>Hypocreaceae</taxon>
        <taxon>Trichoderma</taxon>
    </lineage>
</organism>
<evidence type="ECO:0000313" key="1">
    <source>
        <dbReference type="EMBL" id="PTB68746.1"/>
    </source>
</evidence>
<protein>
    <submittedName>
        <fullName evidence="1">Uncharacterized protein</fullName>
    </submittedName>
</protein>
<evidence type="ECO:0000313" key="2">
    <source>
        <dbReference type="Proteomes" id="UP000241546"/>
    </source>
</evidence>
<proteinExistence type="predicted"/>
<keyword evidence="2" id="KW-1185">Reference proteome</keyword>